<evidence type="ECO:0000256" key="6">
    <source>
        <dbReference type="PIRSR" id="PIRSR604254-1"/>
    </source>
</evidence>
<dbReference type="STRING" id="1450648.CLORY_17870"/>
<comment type="subcellular location">
    <subcellularLocation>
        <location evidence="1">Endomembrane system</location>
        <topology evidence="1">Multi-pass membrane protein</topology>
    </subcellularLocation>
</comment>
<evidence type="ECO:0000256" key="3">
    <source>
        <dbReference type="ARBA" id="ARBA00022692"/>
    </source>
</evidence>
<comment type="caution">
    <text evidence="8">The sequence shown here is derived from an EMBL/GenBank/DDBJ whole genome shotgun (WGS) entry which is preliminary data.</text>
</comment>
<dbReference type="PANTHER" id="PTHR20855">
    <property type="entry name" value="ADIPOR/PROGESTIN RECEPTOR-RELATED"/>
    <property type="match status" value="1"/>
</dbReference>
<feature type="transmembrane region" description="Helical" evidence="7">
    <location>
        <begin position="161"/>
        <end position="180"/>
    </location>
</feature>
<comment type="similarity">
    <text evidence="2">Belongs to the UPF0073 (Hly-III) family.</text>
</comment>
<keyword evidence="3 7" id="KW-0812">Transmembrane</keyword>
<dbReference type="GO" id="GO:0140911">
    <property type="term" value="F:pore-forming activity"/>
    <property type="evidence" value="ECO:0007669"/>
    <property type="project" value="InterPro"/>
</dbReference>
<evidence type="ECO:0000256" key="4">
    <source>
        <dbReference type="ARBA" id="ARBA00022989"/>
    </source>
</evidence>
<dbReference type="InterPro" id="IPR004254">
    <property type="entry name" value="AdipoR/HlyIII-related"/>
</dbReference>
<proteinExistence type="inferred from homology"/>
<feature type="transmembrane region" description="Helical" evidence="7">
    <location>
        <begin position="138"/>
        <end position="155"/>
    </location>
</feature>
<dbReference type="AlphaFoldDB" id="A0A1V4IQW2"/>
<dbReference type="Proteomes" id="UP000190080">
    <property type="component" value="Unassembled WGS sequence"/>
</dbReference>
<name>A0A1V4IQW2_9CLOT</name>
<evidence type="ECO:0000313" key="9">
    <source>
        <dbReference type="Proteomes" id="UP000190080"/>
    </source>
</evidence>
<keyword evidence="6" id="KW-0479">Metal-binding</keyword>
<dbReference type="OrthoDB" id="9813689at2"/>
<feature type="transmembrane region" description="Helical" evidence="7">
    <location>
        <begin position="192"/>
        <end position="210"/>
    </location>
</feature>
<dbReference type="PANTHER" id="PTHR20855:SF129">
    <property type="entry name" value="HEMOLYSIN-3 HOMOLOG"/>
    <property type="match status" value="1"/>
</dbReference>
<protein>
    <submittedName>
        <fullName evidence="8">Hemolysin-III related</fullName>
    </submittedName>
</protein>
<feature type="transmembrane region" description="Helical" evidence="7">
    <location>
        <begin position="108"/>
        <end position="126"/>
    </location>
</feature>
<evidence type="ECO:0000256" key="2">
    <source>
        <dbReference type="ARBA" id="ARBA00008488"/>
    </source>
</evidence>
<keyword evidence="5 7" id="KW-0472">Membrane</keyword>
<evidence type="ECO:0000256" key="7">
    <source>
        <dbReference type="SAM" id="Phobius"/>
    </source>
</evidence>
<dbReference type="GO" id="GO:0046872">
    <property type="term" value="F:metal ion binding"/>
    <property type="evidence" value="ECO:0007669"/>
    <property type="project" value="UniProtKB-KW"/>
</dbReference>
<feature type="binding site" evidence="6">
    <location>
        <position position="193"/>
    </location>
    <ligand>
        <name>Zn(2+)</name>
        <dbReference type="ChEBI" id="CHEBI:29105"/>
    </ligand>
</feature>
<reference evidence="8 9" key="1">
    <citation type="submission" date="2017-03" db="EMBL/GenBank/DDBJ databases">
        <title>Genome sequence of Clostridium oryzae DSM 28571.</title>
        <authorList>
            <person name="Poehlein A."/>
            <person name="Daniel R."/>
        </authorList>
    </citation>
    <scope>NUCLEOTIDE SEQUENCE [LARGE SCALE GENOMIC DNA]</scope>
    <source>
        <strain evidence="8 9">DSM 28571</strain>
    </source>
</reference>
<keyword evidence="6" id="KW-0862">Zinc</keyword>
<keyword evidence="9" id="KW-1185">Reference proteome</keyword>
<dbReference type="EMBL" id="MZGV01000015">
    <property type="protein sequence ID" value="OPJ62418.1"/>
    <property type="molecule type" value="Genomic_DNA"/>
</dbReference>
<sequence length="211" mass="23714">MDDKKFYTTGEEIANAITHGIGSLLAIAALVLLIVNAVQHGTAWHVVSYSIFGASLVILYTESTLYHSITNRKAKRVFRIFDHSSIYILIAGTYTPFTLTVLRGPLGWSIFGVIWTMAVIGIIIKCKWVGKYDKISTIVYVIMGWMIIISIKILWLHIPHISFYMLVIGGVAYTVGALLYSLNKIPYNHPVWHLFVIAGSVCHFFSVFFIL</sequence>
<dbReference type="GO" id="GO:0012505">
    <property type="term" value="C:endomembrane system"/>
    <property type="evidence" value="ECO:0007669"/>
    <property type="project" value="UniProtKB-SubCell"/>
</dbReference>
<evidence type="ECO:0000256" key="1">
    <source>
        <dbReference type="ARBA" id="ARBA00004127"/>
    </source>
</evidence>
<dbReference type="InterPro" id="IPR005744">
    <property type="entry name" value="Hy-lIII"/>
</dbReference>
<gene>
    <name evidence="8" type="ORF">CLORY_17870</name>
</gene>
<dbReference type="NCBIfam" id="TIGR01065">
    <property type="entry name" value="hlyIII"/>
    <property type="match status" value="1"/>
</dbReference>
<dbReference type="GO" id="GO:0016020">
    <property type="term" value="C:membrane"/>
    <property type="evidence" value="ECO:0007669"/>
    <property type="project" value="InterPro"/>
</dbReference>
<dbReference type="RefSeq" id="WP_079423430.1">
    <property type="nucleotide sequence ID" value="NZ_MZGV01000015.1"/>
</dbReference>
<feature type="binding site" evidence="6">
    <location>
        <position position="189"/>
    </location>
    <ligand>
        <name>Zn(2+)</name>
        <dbReference type="ChEBI" id="CHEBI:29105"/>
    </ligand>
</feature>
<feature type="transmembrane region" description="Helical" evidence="7">
    <location>
        <begin position="41"/>
        <end position="60"/>
    </location>
</feature>
<feature type="transmembrane region" description="Helical" evidence="7">
    <location>
        <begin position="80"/>
        <end position="102"/>
    </location>
</feature>
<organism evidence="8 9">
    <name type="scientific">Clostridium oryzae</name>
    <dbReference type="NCBI Taxonomy" id="1450648"/>
    <lineage>
        <taxon>Bacteria</taxon>
        <taxon>Bacillati</taxon>
        <taxon>Bacillota</taxon>
        <taxon>Clostridia</taxon>
        <taxon>Eubacteriales</taxon>
        <taxon>Clostridiaceae</taxon>
        <taxon>Clostridium</taxon>
    </lineage>
</organism>
<accession>A0A1V4IQW2</accession>
<dbReference type="Pfam" id="PF03006">
    <property type="entry name" value="HlyIII"/>
    <property type="match status" value="1"/>
</dbReference>
<feature type="transmembrane region" description="Helical" evidence="7">
    <location>
        <begin position="12"/>
        <end position="35"/>
    </location>
</feature>
<keyword evidence="4 7" id="KW-1133">Transmembrane helix</keyword>
<evidence type="ECO:0000313" key="8">
    <source>
        <dbReference type="EMBL" id="OPJ62418.1"/>
    </source>
</evidence>
<evidence type="ECO:0000256" key="5">
    <source>
        <dbReference type="ARBA" id="ARBA00023136"/>
    </source>
</evidence>
<feature type="binding site" evidence="6">
    <location>
        <position position="67"/>
    </location>
    <ligand>
        <name>Zn(2+)</name>
        <dbReference type="ChEBI" id="CHEBI:29105"/>
    </ligand>
</feature>